<dbReference type="OrthoDB" id="160990at2"/>
<dbReference type="InterPro" id="IPR012657">
    <property type="entry name" value="23S_rRNA-intervening_sequence"/>
</dbReference>
<gene>
    <name evidence="1" type="ORF">SAMN02982922_3537</name>
</gene>
<accession>A0A1X7PAJ3</accession>
<dbReference type="CDD" id="cd16377">
    <property type="entry name" value="23S_rRNA_IVP_like"/>
    <property type="match status" value="1"/>
</dbReference>
<keyword evidence="2" id="KW-1185">Reference proteome</keyword>
<sequence>MDEQRDQIRDYRDLIVWKEAMDIAELVYSFTRSFPREEAFAMTSQMRRAAISIPSNIAEGFGRAQRKSFVQFLRISQGSLKELETQASLAMRVGLLSAEQEKDFLTHTQRLGKRLVQFVRSLERAP</sequence>
<dbReference type="InterPro" id="IPR036583">
    <property type="entry name" value="23S_rRNA_IVS_sf"/>
</dbReference>
<reference evidence="1 2" key="1">
    <citation type="submission" date="2017-04" db="EMBL/GenBank/DDBJ databases">
        <authorList>
            <person name="Afonso C.L."/>
            <person name="Miller P.J."/>
            <person name="Scott M.A."/>
            <person name="Spackman E."/>
            <person name="Goraichik I."/>
            <person name="Dimitrov K.M."/>
            <person name="Suarez D.L."/>
            <person name="Swayne D.E."/>
        </authorList>
    </citation>
    <scope>NUCLEOTIDE SEQUENCE [LARGE SCALE GENOMIC DNA]</scope>
    <source>
        <strain evidence="1 2">B5P</strain>
    </source>
</reference>
<dbReference type="NCBIfam" id="TIGR02436">
    <property type="entry name" value="four helix bundle protein"/>
    <property type="match status" value="1"/>
</dbReference>
<dbReference type="EMBL" id="FXBL01000004">
    <property type="protein sequence ID" value="SMH47608.1"/>
    <property type="molecule type" value="Genomic_DNA"/>
</dbReference>
<dbReference type="NCBIfam" id="NF008911">
    <property type="entry name" value="PRK12275.1-2"/>
    <property type="match status" value="1"/>
</dbReference>
<dbReference type="Pfam" id="PF05635">
    <property type="entry name" value="23S_rRNA_IVP"/>
    <property type="match status" value="1"/>
</dbReference>
<dbReference type="AlphaFoldDB" id="A0A1X7PAJ3"/>
<proteinExistence type="predicted"/>
<evidence type="ECO:0000313" key="2">
    <source>
        <dbReference type="Proteomes" id="UP000193083"/>
    </source>
</evidence>
<dbReference type="RefSeq" id="WP_085465350.1">
    <property type="nucleotide sequence ID" value="NZ_FXBL01000004.1"/>
</dbReference>
<protein>
    <submittedName>
        <fullName evidence="1">Four helix bundle protein</fullName>
    </submittedName>
</protein>
<dbReference type="Proteomes" id="UP000193083">
    <property type="component" value="Unassembled WGS sequence"/>
</dbReference>
<organism evidence="1 2">
    <name type="scientific">Mesorhizobium australicum</name>
    <dbReference type="NCBI Taxonomy" id="536018"/>
    <lineage>
        <taxon>Bacteria</taxon>
        <taxon>Pseudomonadati</taxon>
        <taxon>Pseudomonadota</taxon>
        <taxon>Alphaproteobacteria</taxon>
        <taxon>Hyphomicrobiales</taxon>
        <taxon>Phyllobacteriaceae</taxon>
        <taxon>Mesorhizobium</taxon>
    </lineage>
</organism>
<dbReference type="PANTHER" id="PTHR38471:SF2">
    <property type="entry name" value="FOUR HELIX BUNDLE PROTEIN"/>
    <property type="match status" value="1"/>
</dbReference>
<dbReference type="SUPFAM" id="SSF158446">
    <property type="entry name" value="IVS-encoded protein-like"/>
    <property type="match status" value="1"/>
</dbReference>
<dbReference type="PANTHER" id="PTHR38471">
    <property type="entry name" value="FOUR HELIX BUNDLE PROTEIN"/>
    <property type="match status" value="1"/>
</dbReference>
<name>A0A1X7PAJ3_9HYPH</name>
<evidence type="ECO:0000313" key="1">
    <source>
        <dbReference type="EMBL" id="SMH47608.1"/>
    </source>
</evidence>
<dbReference type="Gene3D" id="1.20.1440.60">
    <property type="entry name" value="23S rRNA-intervening sequence"/>
    <property type="match status" value="1"/>
</dbReference>